<dbReference type="AlphaFoldDB" id="A0A644UA13"/>
<dbReference type="Pfam" id="PF13023">
    <property type="entry name" value="HD_3"/>
    <property type="match status" value="1"/>
</dbReference>
<sequence>MEVKNEHVDKVLELAKLSSLFSKTKRAVFHEDGVTLESDTDHTFALALITCSIADTFYKDKLDMGLVSQFATVHDLVEAYAKDTDTFLNNSEESQREKHKRESDALKRIGEEFNKEYSWAHRMIEEYEKQNTKEARFVKLVDKFLPEITNIFNNFAYIKSVNADREKFYFFYKGKFERLKKANIEEFPEVIEIYENISNRMYDLYEEVMN</sequence>
<dbReference type="SUPFAM" id="SSF109604">
    <property type="entry name" value="HD-domain/PDEase-like"/>
    <property type="match status" value="1"/>
</dbReference>
<dbReference type="EMBL" id="VSSQ01000092">
    <property type="protein sequence ID" value="MPL75817.1"/>
    <property type="molecule type" value="Genomic_DNA"/>
</dbReference>
<dbReference type="PANTHER" id="PTHR11845:SF13">
    <property type="entry name" value="5'-DEOXYNUCLEOTIDASE HDDC2"/>
    <property type="match status" value="1"/>
</dbReference>
<name>A0A644UA13_9ZZZZ</name>
<feature type="domain" description="HD" evidence="3">
    <location>
        <begin position="23"/>
        <end position="173"/>
    </location>
</feature>
<dbReference type="GO" id="GO:0046872">
    <property type="term" value="F:metal ion binding"/>
    <property type="evidence" value="ECO:0007669"/>
    <property type="project" value="UniProtKB-KW"/>
</dbReference>
<dbReference type="Gene3D" id="1.10.3210.10">
    <property type="entry name" value="Hypothetical protein af1432"/>
    <property type="match status" value="1"/>
</dbReference>
<keyword evidence="1" id="KW-0479">Metal-binding</keyword>
<dbReference type="GO" id="GO:0005737">
    <property type="term" value="C:cytoplasm"/>
    <property type="evidence" value="ECO:0007669"/>
    <property type="project" value="TreeGrafter"/>
</dbReference>
<dbReference type="GO" id="GO:0002953">
    <property type="term" value="F:5'-deoxynucleotidase activity"/>
    <property type="evidence" value="ECO:0007669"/>
    <property type="project" value="InterPro"/>
</dbReference>
<dbReference type="InterPro" id="IPR006674">
    <property type="entry name" value="HD_domain"/>
</dbReference>
<protein>
    <recommendedName>
        <fullName evidence="3">HD domain-containing protein</fullName>
    </recommendedName>
</protein>
<dbReference type="PANTHER" id="PTHR11845">
    <property type="entry name" value="5'-DEOXYNUCLEOTIDASE HDDC2"/>
    <property type="match status" value="1"/>
</dbReference>
<comment type="caution">
    <text evidence="4">The sequence shown here is derived from an EMBL/GenBank/DDBJ whole genome shotgun (WGS) entry which is preliminary data.</text>
</comment>
<evidence type="ECO:0000256" key="2">
    <source>
        <dbReference type="ARBA" id="ARBA00022801"/>
    </source>
</evidence>
<dbReference type="InterPro" id="IPR039356">
    <property type="entry name" value="YfbR/HDDC2"/>
</dbReference>
<proteinExistence type="predicted"/>
<evidence type="ECO:0000313" key="4">
    <source>
        <dbReference type="EMBL" id="MPL75817.1"/>
    </source>
</evidence>
<reference evidence="4" key="1">
    <citation type="submission" date="2019-08" db="EMBL/GenBank/DDBJ databases">
        <authorList>
            <person name="Kucharzyk K."/>
            <person name="Murdoch R.W."/>
            <person name="Higgins S."/>
            <person name="Loffler F."/>
        </authorList>
    </citation>
    <scope>NUCLEOTIDE SEQUENCE</scope>
</reference>
<gene>
    <name evidence="4" type="ORF">SDC9_21648</name>
</gene>
<keyword evidence="2" id="KW-0378">Hydrolase</keyword>
<evidence type="ECO:0000259" key="3">
    <source>
        <dbReference type="Pfam" id="PF13023"/>
    </source>
</evidence>
<evidence type="ECO:0000256" key="1">
    <source>
        <dbReference type="ARBA" id="ARBA00022723"/>
    </source>
</evidence>
<organism evidence="4">
    <name type="scientific">bioreactor metagenome</name>
    <dbReference type="NCBI Taxonomy" id="1076179"/>
    <lineage>
        <taxon>unclassified sequences</taxon>
        <taxon>metagenomes</taxon>
        <taxon>ecological metagenomes</taxon>
    </lineage>
</organism>
<accession>A0A644UA13</accession>